<gene>
    <name evidence="1" type="primary">atp10a</name>
    <name evidence="1" type="ORF">DAT39_023746</name>
</gene>
<evidence type="ECO:0000313" key="2">
    <source>
        <dbReference type="Proteomes" id="UP000727407"/>
    </source>
</evidence>
<dbReference type="OrthoDB" id="377733at2759"/>
<name>A0A8J4TRW9_CLAMG</name>
<proteinExistence type="predicted"/>
<accession>A0A8J4TRW9</accession>
<organism evidence="1 2">
    <name type="scientific">Clarias magur</name>
    <name type="common">Asian catfish</name>
    <name type="synonym">Macropteronotus magur</name>
    <dbReference type="NCBI Taxonomy" id="1594786"/>
    <lineage>
        <taxon>Eukaryota</taxon>
        <taxon>Metazoa</taxon>
        <taxon>Chordata</taxon>
        <taxon>Craniata</taxon>
        <taxon>Vertebrata</taxon>
        <taxon>Euteleostomi</taxon>
        <taxon>Actinopterygii</taxon>
        <taxon>Neopterygii</taxon>
        <taxon>Teleostei</taxon>
        <taxon>Ostariophysi</taxon>
        <taxon>Siluriformes</taxon>
        <taxon>Clariidae</taxon>
        <taxon>Clarias</taxon>
    </lineage>
</organism>
<comment type="caution">
    <text evidence="1">The sequence shown here is derived from an EMBL/GenBank/DDBJ whole genome shotgun (WGS) entry which is preliminary data.</text>
</comment>
<sequence>MDKVNECGSQMEFMRFHSQLLNQIPPDLSDVFDFFIALTICNTVVVSSPNQPRQK</sequence>
<protein>
    <submittedName>
        <fullName evidence="1">Putative phospholipid-transporting ATPase VA</fullName>
    </submittedName>
</protein>
<dbReference type="AlphaFoldDB" id="A0A8J4TRW9"/>
<evidence type="ECO:0000313" key="1">
    <source>
        <dbReference type="EMBL" id="KAF5879752.1"/>
    </source>
</evidence>
<dbReference type="EMBL" id="QNUK01003419">
    <property type="protein sequence ID" value="KAF5879752.1"/>
    <property type="molecule type" value="Genomic_DNA"/>
</dbReference>
<reference evidence="1" key="1">
    <citation type="submission" date="2020-07" db="EMBL/GenBank/DDBJ databases">
        <title>Clarias magur genome sequencing, assembly and annotation.</title>
        <authorList>
            <person name="Kushwaha B."/>
            <person name="Kumar R."/>
            <person name="Das P."/>
            <person name="Joshi C.G."/>
            <person name="Kumar D."/>
            <person name="Nagpure N.S."/>
            <person name="Pandey M."/>
            <person name="Agarwal S."/>
            <person name="Srivastava S."/>
            <person name="Singh M."/>
            <person name="Sahoo L."/>
            <person name="Jayasankar P."/>
            <person name="Meher P.K."/>
            <person name="Koringa P.G."/>
            <person name="Iquebal M.A."/>
            <person name="Das S.P."/>
            <person name="Bit A."/>
            <person name="Patnaik S."/>
            <person name="Patel N."/>
            <person name="Shah T.M."/>
            <person name="Hinsu A."/>
            <person name="Jena J.K."/>
        </authorList>
    </citation>
    <scope>NUCLEOTIDE SEQUENCE</scope>
    <source>
        <strain evidence="1">CIFAMagur01</strain>
        <tissue evidence="1">Testis</tissue>
    </source>
</reference>
<keyword evidence="2" id="KW-1185">Reference proteome</keyword>
<dbReference type="Proteomes" id="UP000727407">
    <property type="component" value="Unassembled WGS sequence"/>
</dbReference>
<feature type="non-terminal residue" evidence="1">
    <location>
        <position position="55"/>
    </location>
</feature>